<protein>
    <recommendedName>
        <fullName evidence="2">Putative plant transposon protein domain-containing protein</fullName>
    </recommendedName>
</protein>
<name>A0A1S4C293_TOBAC</name>
<dbReference type="PaxDb" id="4097-A0A1S4C293"/>
<feature type="region of interest" description="Disordered" evidence="1">
    <location>
        <begin position="435"/>
        <end position="455"/>
    </location>
</feature>
<dbReference type="Pfam" id="PF20167">
    <property type="entry name" value="Transposase_32"/>
    <property type="match status" value="1"/>
</dbReference>
<feature type="compositionally biased region" description="Basic and acidic residues" evidence="1">
    <location>
        <begin position="148"/>
        <end position="158"/>
    </location>
</feature>
<feature type="domain" description="Putative plant transposon protein" evidence="2">
    <location>
        <begin position="223"/>
        <end position="368"/>
    </location>
</feature>
<feature type="compositionally biased region" description="Polar residues" evidence="1">
    <location>
        <begin position="94"/>
        <end position="111"/>
    </location>
</feature>
<dbReference type="InterPro" id="IPR046796">
    <property type="entry name" value="Transposase_32_dom"/>
</dbReference>
<proteinExistence type="predicted"/>
<feature type="compositionally biased region" description="Basic and acidic residues" evidence="1">
    <location>
        <begin position="120"/>
        <end position="139"/>
    </location>
</feature>
<dbReference type="KEGG" id="nta:107814294"/>
<feature type="compositionally biased region" description="Polar residues" evidence="1">
    <location>
        <begin position="435"/>
        <end position="447"/>
    </location>
</feature>
<dbReference type="AlphaFoldDB" id="A0A1S4C293"/>
<feature type="region of interest" description="Disordered" evidence="1">
    <location>
        <begin position="72"/>
        <end position="160"/>
    </location>
</feature>
<evidence type="ECO:0000256" key="1">
    <source>
        <dbReference type="SAM" id="MobiDB-lite"/>
    </source>
</evidence>
<organism evidence="3">
    <name type="scientific">Nicotiana tabacum</name>
    <name type="common">Common tobacco</name>
    <dbReference type="NCBI Taxonomy" id="4097"/>
    <lineage>
        <taxon>Eukaryota</taxon>
        <taxon>Viridiplantae</taxon>
        <taxon>Streptophyta</taxon>
        <taxon>Embryophyta</taxon>
        <taxon>Tracheophyta</taxon>
        <taxon>Spermatophyta</taxon>
        <taxon>Magnoliopsida</taxon>
        <taxon>eudicotyledons</taxon>
        <taxon>Gunneridae</taxon>
        <taxon>Pentapetalae</taxon>
        <taxon>asterids</taxon>
        <taxon>lamiids</taxon>
        <taxon>Solanales</taxon>
        <taxon>Solanaceae</taxon>
        <taxon>Nicotianoideae</taxon>
        <taxon>Nicotianeae</taxon>
        <taxon>Nicotiana</taxon>
    </lineage>
</organism>
<accession>A0A1S4C293</accession>
<reference evidence="3" key="1">
    <citation type="submission" date="2025-08" db="UniProtKB">
        <authorList>
            <consortium name="RefSeq"/>
        </authorList>
    </citation>
    <scope>IDENTIFICATION</scope>
</reference>
<sequence>MVNRVTYSKREIRKHLINPTPSPHFYAEPLSMVVPKMRSDSKEDLDDMVIARFLGLGVRQLQLQSQHLSDLLHDEEAEEEPSSLSHKPSRQKHSLSQSKRNTSTSVESPTKSADAVSSEKFMEKYGDKTVKENGGKSDGEELENSGENVHEKSVEKGKSIRKSMKRKWMMMRNPIPPRNQKLKCLSSGKEKLRNQKVLWGRTFIPDIVELAGMRQLVEICDFQQWTHLFTNDVPKVYEEEVRSFYANLFTVEDDHICVLGACSSNFRNDAVKDKAIQQGERVHKKTLLPVYHMLFEMVNKVLLPRAERRSITSKVDLVLMKALDGFTTINLPGIMIEHMQKVADFKDGNHGLPYGFLLTKVFEFFKVPLGQAKVGTKKQTFSKTTLEECECIDKDGGVGSTCTISQLINAQNSATEEIQKLKARNAILESQLSQLQEVPGSGSSPNSEVARLTQENAELRKRVEDLK</sequence>
<gene>
    <name evidence="3" type="primary">LOC107814294</name>
</gene>
<dbReference type="STRING" id="4097.A0A1S4C293"/>
<dbReference type="OrthoDB" id="1303972at2759"/>
<evidence type="ECO:0000313" key="3">
    <source>
        <dbReference type="RefSeq" id="XP_016495203.1"/>
    </source>
</evidence>
<dbReference type="RefSeq" id="XP_016495203.1">
    <property type="nucleotide sequence ID" value="XM_016639717.1"/>
</dbReference>
<evidence type="ECO:0000259" key="2">
    <source>
        <dbReference type="Pfam" id="PF20167"/>
    </source>
</evidence>